<gene>
    <name evidence="11" type="ORF">CCO02nite_01870</name>
</gene>
<evidence type="ECO:0000256" key="9">
    <source>
        <dbReference type="SAM" id="MobiDB-lite"/>
    </source>
</evidence>
<feature type="region of interest" description="Disordered" evidence="9">
    <location>
        <begin position="1"/>
        <end position="22"/>
    </location>
</feature>
<evidence type="ECO:0000256" key="6">
    <source>
        <dbReference type="ARBA" id="ARBA00022840"/>
    </source>
</evidence>
<organism evidence="11 12">
    <name type="scientific">Cellulomonas composti</name>
    <dbReference type="NCBI Taxonomy" id="266130"/>
    <lineage>
        <taxon>Bacteria</taxon>
        <taxon>Bacillati</taxon>
        <taxon>Actinomycetota</taxon>
        <taxon>Actinomycetes</taxon>
        <taxon>Micrococcales</taxon>
        <taxon>Cellulomonadaceae</taxon>
        <taxon>Cellulomonas</taxon>
    </lineage>
</organism>
<dbReference type="SUPFAM" id="SSF111331">
    <property type="entry name" value="NAD kinase/diacylglycerol kinase-like"/>
    <property type="match status" value="1"/>
</dbReference>
<comment type="caution">
    <text evidence="11">The sequence shown here is derived from an EMBL/GenBank/DDBJ whole genome shotgun (WGS) entry which is preliminary data.</text>
</comment>
<feature type="domain" description="DAGKc" evidence="10">
    <location>
        <begin position="1"/>
        <end position="132"/>
    </location>
</feature>
<comment type="cofactor">
    <cofactor evidence="1">
        <name>Mg(2+)</name>
        <dbReference type="ChEBI" id="CHEBI:18420"/>
    </cofactor>
</comment>
<dbReference type="GO" id="GO:0004143">
    <property type="term" value="F:ATP-dependent diacylglycerol kinase activity"/>
    <property type="evidence" value="ECO:0007669"/>
    <property type="project" value="TreeGrafter"/>
</dbReference>
<keyword evidence="7" id="KW-0594">Phospholipid biosynthesis</keyword>
<accession>A0A511J754</accession>
<keyword evidence="6" id="KW-0067">ATP-binding</keyword>
<evidence type="ECO:0000313" key="11">
    <source>
        <dbReference type="EMBL" id="GEL93529.1"/>
    </source>
</evidence>
<dbReference type="Gene3D" id="3.40.50.10330">
    <property type="entry name" value="Probable inorganic polyphosphate/atp-NAD kinase, domain 1"/>
    <property type="match status" value="1"/>
</dbReference>
<dbReference type="GO" id="GO:0005886">
    <property type="term" value="C:plasma membrane"/>
    <property type="evidence" value="ECO:0007669"/>
    <property type="project" value="TreeGrafter"/>
</dbReference>
<sequence>MTRIGLVVNPTAGKGRGTQAGHEAHQRLRAAGFDVEDLSAPTLAQATDRARAATLAGLDALVVVGGDGMVHLGANVVAGTTMPLGIVPAGTGNDFARGLGLPRTDVAAALAVLEHAIAHGPRAVDAVRVAPPGVEAYEWYVGVLSGGIDAAVNARANGLRWPRGEARYVRALLAELTSFRPYGYRVTLDDDVWESAGTLVAVANAPWFGGGLHVAPDALLDDGLLDVVLAGPFTKPGVVRIFPGIYRGRHVHDPRVQIRRSRTVLIEPVPTIGATPPPAFADGERIGPLPLRAELVAGALQVLAPPRP</sequence>
<dbReference type="GO" id="GO:0008654">
    <property type="term" value="P:phospholipid biosynthetic process"/>
    <property type="evidence" value="ECO:0007669"/>
    <property type="project" value="UniProtKB-KW"/>
</dbReference>
<keyword evidence="4" id="KW-0547">Nucleotide-binding</keyword>
<dbReference type="InterPro" id="IPR016064">
    <property type="entry name" value="NAD/diacylglycerol_kinase_sf"/>
</dbReference>
<dbReference type="InterPro" id="IPR017438">
    <property type="entry name" value="ATP-NAD_kinase_N"/>
</dbReference>
<keyword evidence="8" id="KW-1208">Phospholipid metabolism</keyword>
<keyword evidence="3" id="KW-0808">Transferase</keyword>
<keyword evidence="7" id="KW-0444">Lipid biosynthesis</keyword>
<dbReference type="Pfam" id="PF00781">
    <property type="entry name" value="DAGK_cat"/>
    <property type="match status" value="1"/>
</dbReference>
<reference evidence="11 12" key="1">
    <citation type="submission" date="2019-07" db="EMBL/GenBank/DDBJ databases">
        <title>Whole genome shotgun sequence of Cellulomonas composti NBRC 100758.</title>
        <authorList>
            <person name="Hosoyama A."/>
            <person name="Uohara A."/>
            <person name="Ohji S."/>
            <person name="Ichikawa N."/>
        </authorList>
    </citation>
    <scope>NUCLEOTIDE SEQUENCE [LARGE SCALE GENOMIC DNA]</scope>
    <source>
        <strain evidence="11 12">NBRC 100758</strain>
    </source>
</reference>
<keyword evidence="5" id="KW-0418">Kinase</keyword>
<dbReference type="GO" id="GO:0005524">
    <property type="term" value="F:ATP binding"/>
    <property type="evidence" value="ECO:0007669"/>
    <property type="project" value="UniProtKB-KW"/>
</dbReference>
<dbReference type="RefSeq" id="WP_146841100.1">
    <property type="nucleotide sequence ID" value="NZ_BJWG01000001.1"/>
</dbReference>
<evidence type="ECO:0000256" key="2">
    <source>
        <dbReference type="ARBA" id="ARBA00005983"/>
    </source>
</evidence>
<dbReference type="InterPro" id="IPR045540">
    <property type="entry name" value="YegS/DAGK_C"/>
</dbReference>
<dbReference type="Pfam" id="PF19279">
    <property type="entry name" value="YegS_C"/>
    <property type="match status" value="1"/>
</dbReference>
<dbReference type="PANTHER" id="PTHR12358:SF106">
    <property type="entry name" value="LIPID KINASE YEGS"/>
    <property type="match status" value="1"/>
</dbReference>
<keyword evidence="7" id="KW-0443">Lipid metabolism</keyword>
<comment type="similarity">
    <text evidence="2">Belongs to the diacylglycerol/lipid kinase family.</text>
</comment>
<proteinExistence type="inferred from homology"/>
<dbReference type="Proteomes" id="UP000321720">
    <property type="component" value="Unassembled WGS sequence"/>
</dbReference>
<protein>
    <recommendedName>
        <fullName evidence="10">DAGKc domain-containing protein</fullName>
    </recommendedName>
</protein>
<evidence type="ECO:0000256" key="1">
    <source>
        <dbReference type="ARBA" id="ARBA00001946"/>
    </source>
</evidence>
<dbReference type="AlphaFoldDB" id="A0A511J754"/>
<dbReference type="PANTHER" id="PTHR12358">
    <property type="entry name" value="SPHINGOSINE KINASE"/>
    <property type="match status" value="1"/>
</dbReference>
<name>A0A511J754_9CELL</name>
<evidence type="ECO:0000259" key="10">
    <source>
        <dbReference type="PROSITE" id="PS50146"/>
    </source>
</evidence>
<evidence type="ECO:0000256" key="7">
    <source>
        <dbReference type="ARBA" id="ARBA00023209"/>
    </source>
</evidence>
<evidence type="ECO:0000313" key="12">
    <source>
        <dbReference type="Proteomes" id="UP000321720"/>
    </source>
</evidence>
<evidence type="ECO:0000256" key="3">
    <source>
        <dbReference type="ARBA" id="ARBA00022679"/>
    </source>
</evidence>
<dbReference type="InterPro" id="IPR050187">
    <property type="entry name" value="Lipid_Phosphate_FormReg"/>
</dbReference>
<dbReference type="PROSITE" id="PS50146">
    <property type="entry name" value="DAGK"/>
    <property type="match status" value="1"/>
</dbReference>
<evidence type="ECO:0000256" key="8">
    <source>
        <dbReference type="ARBA" id="ARBA00023264"/>
    </source>
</evidence>
<dbReference type="OrthoDB" id="142078at2"/>
<dbReference type="EMBL" id="BJWG01000001">
    <property type="protein sequence ID" value="GEL93529.1"/>
    <property type="molecule type" value="Genomic_DNA"/>
</dbReference>
<dbReference type="InterPro" id="IPR001206">
    <property type="entry name" value="Diacylglycerol_kinase_cat_dom"/>
</dbReference>
<evidence type="ECO:0000256" key="5">
    <source>
        <dbReference type="ARBA" id="ARBA00022777"/>
    </source>
</evidence>
<dbReference type="SMART" id="SM00046">
    <property type="entry name" value="DAGKc"/>
    <property type="match status" value="1"/>
</dbReference>
<dbReference type="Gene3D" id="2.60.200.40">
    <property type="match status" value="1"/>
</dbReference>
<evidence type="ECO:0000256" key="4">
    <source>
        <dbReference type="ARBA" id="ARBA00022741"/>
    </source>
</evidence>
<keyword evidence="12" id="KW-1185">Reference proteome</keyword>